<dbReference type="AlphaFoldDB" id="A0A2I1ENE8"/>
<organism evidence="2 6">
    <name type="scientific">Rhizophagus irregularis</name>
    <dbReference type="NCBI Taxonomy" id="588596"/>
    <lineage>
        <taxon>Eukaryota</taxon>
        <taxon>Fungi</taxon>
        <taxon>Fungi incertae sedis</taxon>
        <taxon>Mucoromycota</taxon>
        <taxon>Glomeromycotina</taxon>
        <taxon>Glomeromycetes</taxon>
        <taxon>Glomerales</taxon>
        <taxon>Glomeraceae</taxon>
        <taxon>Rhizophagus</taxon>
    </lineage>
</organism>
<reference evidence="6 7" key="1">
    <citation type="submission" date="2016-04" db="EMBL/GenBank/DDBJ databases">
        <title>Genome analyses suggest a sexual origin of heterokaryosis in a supposedly ancient asexual fungus.</title>
        <authorList>
            <person name="Ropars J."/>
            <person name="Sedzielewska K."/>
            <person name="Noel J."/>
            <person name="Charron P."/>
            <person name="Farinelli L."/>
            <person name="Marton T."/>
            <person name="Kruger M."/>
            <person name="Pelin A."/>
            <person name="Brachmann A."/>
            <person name="Corradi N."/>
        </authorList>
    </citation>
    <scope>NUCLEOTIDE SEQUENCE [LARGE SCALE GENOMIC DNA]</scope>
    <source>
        <strain evidence="2 6">A5</strain>
        <strain evidence="4 7">C2</strain>
    </source>
</reference>
<dbReference type="EMBL" id="LLXJ01000140">
    <property type="protein sequence ID" value="PKC14322.1"/>
    <property type="molecule type" value="Genomic_DNA"/>
</dbReference>
<dbReference type="VEuPathDB" id="FungiDB:RhiirA1_410705"/>
<reference evidence="2 6" key="2">
    <citation type="submission" date="2017-09" db="EMBL/GenBank/DDBJ databases">
        <title>Extensive intraspecific genome diversity in a model arbuscular mycorrhizal fungus.</title>
        <authorList>
            <person name="Chen E.C."/>
            <person name="Morin E."/>
            <person name="Beaudet D."/>
            <person name="Noel J."/>
            <person name="Ndikumana S."/>
            <person name="Charron P."/>
            <person name="St-Onge C."/>
            <person name="Giorgi J."/>
            <person name="Grigoriev I.V."/>
            <person name="Roux C."/>
            <person name="Martin F.M."/>
            <person name="Corradi N."/>
        </authorList>
    </citation>
    <scope>NUCLEOTIDE SEQUENCE [LARGE SCALE GENOMIC DNA]</scope>
    <source>
        <strain evidence="2 6">A5</strain>
    </source>
</reference>
<evidence type="ECO:0000313" key="2">
    <source>
        <dbReference type="EMBL" id="PKC14322.1"/>
    </source>
</evidence>
<dbReference type="EMBL" id="LLXJ01001315">
    <property type="protein sequence ID" value="PKC02782.1"/>
    <property type="molecule type" value="Genomic_DNA"/>
</dbReference>
<reference evidence="5 7" key="3">
    <citation type="submission" date="2017-10" db="EMBL/GenBank/DDBJ databases">
        <title>Extensive intraspecific genome diversity in a model arbuscular mycorrhizal fungus.</title>
        <authorList>
            <person name="Chen E.C.H."/>
            <person name="Morin E."/>
            <person name="Baudet D."/>
            <person name="Noel J."/>
            <person name="Ndikumana S."/>
            <person name="Charron P."/>
            <person name="St-Onge C."/>
            <person name="Giorgi J."/>
            <person name="Grigoriev I.V."/>
            <person name="Roux C."/>
            <person name="Martin F.M."/>
            <person name="Corradi N."/>
        </authorList>
    </citation>
    <scope>NUCLEOTIDE SEQUENCE [LARGE SCALE GENOMIC DNA]</scope>
    <source>
        <strain evidence="3 5">A1</strain>
        <strain evidence="4 7">C2</strain>
    </source>
</reference>
<dbReference type="Proteomes" id="UP000232688">
    <property type="component" value="Unassembled WGS sequence"/>
</dbReference>
<evidence type="ECO:0000313" key="3">
    <source>
        <dbReference type="EMBL" id="PKC73340.1"/>
    </source>
</evidence>
<evidence type="ECO:0000313" key="6">
    <source>
        <dbReference type="Proteomes" id="UP000232722"/>
    </source>
</evidence>
<evidence type="ECO:0000313" key="5">
    <source>
        <dbReference type="Proteomes" id="UP000232688"/>
    </source>
</evidence>
<protein>
    <submittedName>
        <fullName evidence="2">Uncharacterized protein</fullName>
    </submittedName>
</protein>
<evidence type="ECO:0000313" key="7">
    <source>
        <dbReference type="Proteomes" id="UP000233469"/>
    </source>
</evidence>
<comment type="caution">
    <text evidence="2">The sequence shown here is derived from an EMBL/GenBank/DDBJ whole genome shotgun (WGS) entry which is preliminary data.</text>
</comment>
<dbReference type="EMBL" id="LLXH01000090">
    <property type="protein sequence ID" value="PKC73340.1"/>
    <property type="molecule type" value="Genomic_DNA"/>
</dbReference>
<reference evidence="3 5" key="4">
    <citation type="submission" date="2017-10" db="EMBL/GenBank/DDBJ databases">
        <title>Genome analyses suggest a sexual origin of heterokaryosis in a supposedly ancient asexual fungus.</title>
        <authorList>
            <person name="Corradi N."/>
            <person name="Sedzielewska K."/>
            <person name="Noel J."/>
            <person name="Charron P."/>
            <person name="Farinelli L."/>
            <person name="Marton T."/>
            <person name="Kruger M."/>
            <person name="Pelin A."/>
            <person name="Brachmann A."/>
            <person name="Corradi N."/>
        </authorList>
    </citation>
    <scope>NUCLEOTIDE SEQUENCE [LARGE SCALE GENOMIC DNA]</scope>
    <source>
        <strain evidence="3 5">A1</strain>
    </source>
</reference>
<dbReference type="Proteomes" id="UP000233469">
    <property type="component" value="Unassembled WGS sequence"/>
</dbReference>
<accession>A0A2I1ENE8</accession>
<evidence type="ECO:0000313" key="1">
    <source>
        <dbReference type="EMBL" id="PKC02782.1"/>
    </source>
</evidence>
<proteinExistence type="predicted"/>
<dbReference type="Proteomes" id="UP000232722">
    <property type="component" value="Unassembled WGS sequence"/>
</dbReference>
<evidence type="ECO:0000313" key="4">
    <source>
        <dbReference type="EMBL" id="PKK70451.1"/>
    </source>
</evidence>
<gene>
    <name evidence="3" type="ORF">RhiirA1_410705</name>
    <name evidence="2" type="ORF">RhiirA5_350487</name>
    <name evidence="1" type="ORF">RhiirA5_363835</name>
    <name evidence="4" type="ORF">RhiirC2_746462</name>
</gene>
<name>A0A2I1ENE8_9GLOM</name>
<sequence>MYTLKEIKEIAFSIAIIFFFDPFALLAKIVKMENKIDIFENYILEETQFENPLENKFFLYYL</sequence>
<dbReference type="EMBL" id="LLXL01000616">
    <property type="protein sequence ID" value="PKK70451.1"/>
    <property type="molecule type" value="Genomic_DNA"/>
</dbReference>
<feature type="non-terminal residue" evidence="2">
    <location>
        <position position="62"/>
    </location>
</feature>